<dbReference type="InterPro" id="IPR003583">
    <property type="entry name" value="Hlx-hairpin-Hlx_DNA-bd_motif"/>
</dbReference>
<evidence type="ECO:0000259" key="1">
    <source>
        <dbReference type="SMART" id="SM00278"/>
    </source>
</evidence>
<dbReference type="NCBIfam" id="TIGR00426">
    <property type="entry name" value="competence protein ComEA helix-hairpin-helix repeat region"/>
    <property type="match status" value="1"/>
</dbReference>
<dbReference type="PANTHER" id="PTHR21180:SF32">
    <property type="entry name" value="ENDONUCLEASE_EXONUCLEASE_PHOSPHATASE FAMILY DOMAIN-CONTAINING PROTEIN 1"/>
    <property type="match status" value="1"/>
</dbReference>
<dbReference type="GO" id="GO:0003677">
    <property type="term" value="F:DNA binding"/>
    <property type="evidence" value="ECO:0007669"/>
    <property type="project" value="UniProtKB-KW"/>
</dbReference>
<dbReference type="GO" id="GO:0015628">
    <property type="term" value="P:protein secretion by the type II secretion system"/>
    <property type="evidence" value="ECO:0007669"/>
    <property type="project" value="TreeGrafter"/>
</dbReference>
<dbReference type="SUPFAM" id="SSF47781">
    <property type="entry name" value="RuvA domain 2-like"/>
    <property type="match status" value="1"/>
</dbReference>
<proteinExistence type="predicted"/>
<evidence type="ECO:0000313" key="2">
    <source>
        <dbReference type="EMBL" id="HIY73876.1"/>
    </source>
</evidence>
<dbReference type="Gene3D" id="1.10.150.280">
    <property type="entry name" value="AF1531-like domain"/>
    <property type="match status" value="1"/>
</dbReference>
<keyword evidence="2" id="KW-0238">DNA-binding</keyword>
<dbReference type="Proteomes" id="UP000886824">
    <property type="component" value="Unassembled WGS sequence"/>
</dbReference>
<dbReference type="GO" id="GO:0006281">
    <property type="term" value="P:DNA repair"/>
    <property type="evidence" value="ECO:0007669"/>
    <property type="project" value="InterPro"/>
</dbReference>
<dbReference type="SMART" id="SM00278">
    <property type="entry name" value="HhH1"/>
    <property type="match status" value="2"/>
</dbReference>
<name>A0A9D1Z5J4_9FIRM</name>
<evidence type="ECO:0000313" key="3">
    <source>
        <dbReference type="Proteomes" id="UP000886824"/>
    </source>
</evidence>
<sequence length="127" mass="13258">MKISALEKILLAITAALLLFMTGYFLGAHGGAEPYRVEAQLVQEATETFASGTASPEISPGVSPKVNINTASAAELETLPGIGEKRAADIIADREANGPFRVPEDITRVSGIGEGTLAGLIDYITVE</sequence>
<gene>
    <name evidence="2" type="ORF">H9826_07880</name>
</gene>
<feature type="domain" description="Helix-hairpin-helix DNA-binding motif class 1" evidence="1">
    <location>
        <begin position="104"/>
        <end position="123"/>
    </location>
</feature>
<dbReference type="InterPro" id="IPR004509">
    <property type="entry name" value="Competence_ComEA_HhH"/>
</dbReference>
<dbReference type="GO" id="GO:0015627">
    <property type="term" value="C:type II protein secretion system complex"/>
    <property type="evidence" value="ECO:0007669"/>
    <property type="project" value="TreeGrafter"/>
</dbReference>
<dbReference type="EMBL" id="DXCX01000082">
    <property type="protein sequence ID" value="HIY73876.1"/>
    <property type="molecule type" value="Genomic_DNA"/>
</dbReference>
<feature type="domain" description="Helix-hairpin-helix DNA-binding motif class 1" evidence="1">
    <location>
        <begin position="74"/>
        <end position="93"/>
    </location>
</feature>
<dbReference type="Pfam" id="PF12836">
    <property type="entry name" value="HHH_3"/>
    <property type="match status" value="1"/>
</dbReference>
<organism evidence="2 3">
    <name type="scientific">Candidatus Intestinimonas merdavium</name>
    <dbReference type="NCBI Taxonomy" id="2838622"/>
    <lineage>
        <taxon>Bacteria</taxon>
        <taxon>Bacillati</taxon>
        <taxon>Bacillota</taxon>
        <taxon>Clostridia</taxon>
        <taxon>Eubacteriales</taxon>
        <taxon>Intestinimonas</taxon>
    </lineage>
</organism>
<dbReference type="InterPro" id="IPR051675">
    <property type="entry name" value="Endo/Exo/Phosphatase_dom_1"/>
</dbReference>
<reference evidence="2" key="1">
    <citation type="journal article" date="2021" name="PeerJ">
        <title>Extensive microbial diversity within the chicken gut microbiome revealed by metagenomics and culture.</title>
        <authorList>
            <person name="Gilroy R."/>
            <person name="Ravi A."/>
            <person name="Getino M."/>
            <person name="Pursley I."/>
            <person name="Horton D.L."/>
            <person name="Alikhan N.F."/>
            <person name="Baker D."/>
            <person name="Gharbi K."/>
            <person name="Hall N."/>
            <person name="Watson M."/>
            <person name="Adriaenssens E.M."/>
            <person name="Foster-Nyarko E."/>
            <person name="Jarju S."/>
            <person name="Secka A."/>
            <person name="Antonio M."/>
            <person name="Oren A."/>
            <person name="Chaudhuri R.R."/>
            <person name="La Ragione R."/>
            <person name="Hildebrand F."/>
            <person name="Pallen M.J."/>
        </authorList>
    </citation>
    <scope>NUCLEOTIDE SEQUENCE</scope>
    <source>
        <strain evidence="2">CHK33-7979</strain>
    </source>
</reference>
<dbReference type="PANTHER" id="PTHR21180">
    <property type="entry name" value="ENDONUCLEASE/EXONUCLEASE/PHOSPHATASE FAMILY DOMAIN-CONTAINING PROTEIN 1"/>
    <property type="match status" value="1"/>
</dbReference>
<comment type="caution">
    <text evidence="2">The sequence shown here is derived from an EMBL/GenBank/DDBJ whole genome shotgun (WGS) entry which is preliminary data.</text>
</comment>
<accession>A0A9D1Z5J4</accession>
<protein>
    <submittedName>
        <fullName evidence="2">ComEA family DNA-binding protein</fullName>
    </submittedName>
</protein>
<reference evidence="2" key="2">
    <citation type="submission" date="2021-04" db="EMBL/GenBank/DDBJ databases">
        <authorList>
            <person name="Gilroy R."/>
        </authorList>
    </citation>
    <scope>NUCLEOTIDE SEQUENCE</scope>
    <source>
        <strain evidence="2">CHK33-7979</strain>
    </source>
</reference>
<dbReference type="InterPro" id="IPR010994">
    <property type="entry name" value="RuvA_2-like"/>
</dbReference>
<dbReference type="AlphaFoldDB" id="A0A9D1Z5J4"/>